<dbReference type="InterPro" id="IPR058776">
    <property type="entry name" value="KhtT-like_N"/>
</dbReference>
<dbReference type="InterPro" id="IPR006037">
    <property type="entry name" value="RCK_C"/>
</dbReference>
<dbReference type="RefSeq" id="WP_236342093.1">
    <property type="nucleotide sequence ID" value="NZ_CAKMMF010000011.1"/>
</dbReference>
<dbReference type="Pfam" id="PF02080">
    <property type="entry name" value="TrkA_C"/>
    <property type="match status" value="1"/>
</dbReference>
<dbReference type="Gene3D" id="3.30.70.1450">
    <property type="entry name" value="Regulator of K+ conductance, C-terminal domain"/>
    <property type="match status" value="1"/>
</dbReference>
<dbReference type="InterPro" id="IPR026278">
    <property type="entry name" value="KhtT"/>
</dbReference>
<dbReference type="EMBL" id="CAKMMF010000011">
    <property type="protein sequence ID" value="CAH1205293.1"/>
    <property type="molecule type" value="Genomic_DNA"/>
</dbReference>
<dbReference type="PIRSF" id="PIRSF005028">
    <property type="entry name" value="KhtT"/>
    <property type="match status" value="1"/>
</dbReference>
<evidence type="ECO:0000313" key="3">
    <source>
        <dbReference type="Proteomes" id="UP000838686"/>
    </source>
</evidence>
<gene>
    <name evidence="2" type="primary">khtT_2</name>
    <name evidence="2" type="ORF">PAECIP111893_02319</name>
</gene>
<feature type="domain" description="RCK C-terminal" evidence="1">
    <location>
        <begin position="76"/>
        <end position="162"/>
    </location>
</feature>
<proteinExistence type="predicted"/>
<organism evidence="2 3">
    <name type="scientific">Paenibacillus plantiphilus</name>
    <dbReference type="NCBI Taxonomy" id="2905650"/>
    <lineage>
        <taxon>Bacteria</taxon>
        <taxon>Bacillati</taxon>
        <taxon>Bacillota</taxon>
        <taxon>Bacilli</taxon>
        <taxon>Bacillales</taxon>
        <taxon>Paenibacillaceae</taxon>
        <taxon>Paenibacillus</taxon>
    </lineage>
</organism>
<protein>
    <submittedName>
        <fullName evidence="2">K(+)/H(+) antiporter subunit KhtT</fullName>
    </submittedName>
</protein>
<dbReference type="Proteomes" id="UP000838686">
    <property type="component" value="Unassembled WGS sequence"/>
</dbReference>
<dbReference type="PANTHER" id="PTHR30445:SF8">
    <property type="entry name" value="K(+)_H(+) ANTIPORTER SUBUNIT KHTT"/>
    <property type="match status" value="1"/>
</dbReference>
<sequence>MNIRESELPGIGKKYDLRTRSGDNLVIVVHNDERRELFHLNPNNPDEMLSMITLDDDEARSAASIIAGMTYKPKYSDIQEIQLDNLLIEWVRVEPQSQCIGKQIGELDIRGVTGATILAAVGGRDKDKHINPGPEFVLATGLTLVVAGERNQLKKLRQLLGNANSRTLSE</sequence>
<comment type="caution">
    <text evidence="2">The sequence shown here is derived from an EMBL/GenBank/DDBJ whole genome shotgun (WGS) entry which is preliminary data.</text>
</comment>
<dbReference type="InterPro" id="IPR050144">
    <property type="entry name" value="AAE_transporter"/>
</dbReference>
<dbReference type="PROSITE" id="PS51202">
    <property type="entry name" value="RCK_C"/>
    <property type="match status" value="1"/>
</dbReference>
<accession>A0ABM9C8L5</accession>
<name>A0ABM9C8L5_9BACL</name>
<evidence type="ECO:0000313" key="2">
    <source>
        <dbReference type="EMBL" id="CAH1205293.1"/>
    </source>
</evidence>
<dbReference type="SUPFAM" id="SSF116726">
    <property type="entry name" value="TrkA C-terminal domain-like"/>
    <property type="match status" value="1"/>
</dbReference>
<dbReference type="PANTHER" id="PTHR30445">
    <property type="entry name" value="K(+)_H(+) ANTIPORTER SUBUNIT KHTT"/>
    <property type="match status" value="1"/>
</dbReference>
<keyword evidence="3" id="KW-1185">Reference proteome</keyword>
<evidence type="ECO:0000259" key="1">
    <source>
        <dbReference type="PROSITE" id="PS51202"/>
    </source>
</evidence>
<reference evidence="2" key="1">
    <citation type="submission" date="2022-01" db="EMBL/GenBank/DDBJ databases">
        <authorList>
            <person name="Criscuolo A."/>
        </authorList>
    </citation>
    <scope>NUCLEOTIDE SEQUENCE</scope>
    <source>
        <strain evidence="2">CIP111893</strain>
    </source>
</reference>
<dbReference type="InterPro" id="IPR036721">
    <property type="entry name" value="RCK_C_sf"/>
</dbReference>
<dbReference type="Pfam" id="PF25991">
    <property type="entry name" value="KhtT_N"/>
    <property type="match status" value="1"/>
</dbReference>